<comment type="subunit">
    <text evidence="1">Homodimer.</text>
</comment>
<dbReference type="EC" id="2.7.7.108" evidence="1"/>
<reference evidence="6 7" key="1">
    <citation type="journal article" date="2017" name="Antonie Van Leeuwenhoek">
        <title>Phylogenomic resolution of the bacterial genus Pantoea and its relationship with Erwinia and Tatumella.</title>
        <authorList>
            <person name="Palmer M."/>
            <person name="Steenkamp E.T."/>
            <person name="Coetzee M.P."/>
            <person name="Chan W.Y."/>
            <person name="van Zyl E."/>
            <person name="De Maayer P."/>
            <person name="Coutinho T.A."/>
            <person name="Blom J."/>
            <person name="Smits T.H."/>
            <person name="Duffy B."/>
            <person name="Venter S.N."/>
        </authorList>
    </citation>
    <scope>NUCLEOTIDE SEQUENCE [LARGE SCALE GENOMIC DNA]</scope>
    <source>
        <strain evidence="6 7">LMG 2657</strain>
    </source>
</reference>
<sequence length="383" mass="42927">MNRVTGRYITTQSHHEKVNAFVPFPLPPTKPELEPHVWQEQNTRAELALARLSGMSGLVASGEWLIYSALRREALLTSQLEGTQATLTDVFDEEAGLSVANADDVEEVTQYLQAFRYVREQINSPEGLPVSVRLLTEAHKVLLNGIRGANKQPGNIRTSQNWIGGTRPGNAVYVPPPPEEVTNLLSDLELFIHDKNQTLPPLVKIALVHAQFETIHPFLDGNGRIGRLLIAILLEEWGVLPEPLLYVSGYLKSHQEEYYRCLSEIRSDGNWEQWITFFLEGVEIAAEEAQKSIIQIASLIAMHRKRLLANASTSLPTMRLFELLPVMPRLTVERAQAELSVTFPTASAAIKVLEATDILVETTGRARGKSYVYKDYVDLLRNE</sequence>
<dbReference type="AlphaFoldDB" id="A0A1X1EN23"/>
<dbReference type="Pfam" id="PF13784">
    <property type="entry name" value="Fic_N"/>
    <property type="match status" value="1"/>
</dbReference>
<dbReference type="GO" id="GO:0005524">
    <property type="term" value="F:ATP binding"/>
    <property type="evidence" value="ECO:0007669"/>
    <property type="project" value="UniProtKB-UniRule"/>
</dbReference>
<gene>
    <name evidence="6" type="ORF">HA50_26830</name>
</gene>
<dbReference type="PANTHER" id="PTHR13504:SF38">
    <property type="entry name" value="FIDO DOMAIN-CONTAINING PROTEIN"/>
    <property type="match status" value="1"/>
</dbReference>
<keyword evidence="7" id="KW-1185">Reference proteome</keyword>
<dbReference type="PROSITE" id="PS51459">
    <property type="entry name" value="FIDO"/>
    <property type="match status" value="1"/>
</dbReference>
<comment type="function">
    <text evidence="1">Adenylyltransferase that mediates the addition of adenosine 5'-monophosphate (AMP) to specific residues of target proteins.</text>
</comment>
<accession>A0A1X1EN23</accession>
<feature type="binding site" evidence="2">
    <location>
        <position position="258"/>
    </location>
    <ligand>
        <name>ATP</name>
        <dbReference type="ChEBI" id="CHEBI:30616"/>
    </ligand>
</feature>
<feature type="binding site" evidence="4">
    <location>
        <begin position="220"/>
        <end position="227"/>
    </location>
    <ligand>
        <name>ATP</name>
        <dbReference type="ChEBI" id="CHEBI:30616"/>
    </ligand>
</feature>
<dbReference type="InterPro" id="IPR003812">
    <property type="entry name" value="Fido"/>
</dbReference>
<dbReference type="EMBL" id="MLJI01000002">
    <property type="protein sequence ID" value="ORM90164.1"/>
    <property type="molecule type" value="Genomic_DNA"/>
</dbReference>
<dbReference type="OrthoDB" id="9807853at2"/>
<feature type="domain" description="Fido" evidence="5">
    <location>
        <begin position="130"/>
        <end position="280"/>
    </location>
</feature>
<evidence type="ECO:0000256" key="4">
    <source>
        <dbReference type="PIRSR" id="PIRSR640198-2"/>
    </source>
</evidence>
<protein>
    <recommendedName>
        <fullName evidence="1">Protein adenylyltransferase</fullName>
        <ecNumber evidence="1">2.7.7.108</ecNumber>
    </recommendedName>
    <alternativeName>
        <fullName evidence="1">AMPylator</fullName>
    </alternativeName>
</protein>
<dbReference type="Gene3D" id="1.10.3290.10">
    <property type="entry name" value="Fido-like domain"/>
    <property type="match status" value="1"/>
</dbReference>
<comment type="caution">
    <text evidence="6">The sequence shown here is derived from an EMBL/GenBank/DDBJ whole genome shotgun (WGS) entry which is preliminary data.</text>
</comment>
<dbReference type="GO" id="GO:0000287">
    <property type="term" value="F:magnesium ion binding"/>
    <property type="evidence" value="ECO:0007669"/>
    <property type="project" value="UniProtKB-UniRule"/>
</dbReference>
<dbReference type="InterPro" id="IPR026287">
    <property type="entry name" value="SoFic-like"/>
</dbReference>
<evidence type="ECO:0000313" key="7">
    <source>
        <dbReference type="Proteomes" id="UP000193749"/>
    </source>
</evidence>
<dbReference type="Pfam" id="PF02661">
    <property type="entry name" value="Fic"/>
    <property type="match status" value="1"/>
</dbReference>
<dbReference type="PIRSF" id="PIRSF038925">
    <property type="entry name" value="AMP-prot_trans"/>
    <property type="match status" value="1"/>
</dbReference>
<proteinExistence type="predicted"/>
<dbReference type="SUPFAM" id="SSF140931">
    <property type="entry name" value="Fic-like"/>
    <property type="match status" value="1"/>
</dbReference>
<dbReference type="GO" id="GO:0070733">
    <property type="term" value="F:AMPylase activity"/>
    <property type="evidence" value="ECO:0007669"/>
    <property type="project" value="UniProtKB-UniRule"/>
</dbReference>
<evidence type="ECO:0000259" key="5">
    <source>
        <dbReference type="PROSITE" id="PS51459"/>
    </source>
</evidence>
<feature type="binding site" evidence="4">
    <location>
        <begin position="258"/>
        <end position="259"/>
    </location>
    <ligand>
        <name>ATP</name>
        <dbReference type="ChEBI" id="CHEBI:30616"/>
    </ligand>
</feature>
<name>A0A1X1EN23_PANCY</name>
<keyword evidence="1 2" id="KW-0547">Nucleotide-binding</keyword>
<dbReference type="InterPro" id="IPR025758">
    <property type="entry name" value="Fic/DOC_N"/>
</dbReference>
<evidence type="ECO:0000256" key="3">
    <source>
        <dbReference type="PIRSR" id="PIRSR640198-1"/>
    </source>
</evidence>
<keyword evidence="1" id="KW-0548">Nucleotidyltransferase</keyword>
<evidence type="ECO:0000313" key="6">
    <source>
        <dbReference type="EMBL" id="ORM90164.1"/>
    </source>
</evidence>
<feature type="binding site" evidence="2">
    <location>
        <position position="216"/>
    </location>
    <ligand>
        <name>ATP</name>
        <dbReference type="ChEBI" id="CHEBI:30616"/>
    </ligand>
</feature>
<dbReference type="Proteomes" id="UP000193749">
    <property type="component" value="Unassembled WGS sequence"/>
</dbReference>
<feature type="binding site" evidence="2">
    <location>
        <begin position="221"/>
        <end position="227"/>
    </location>
    <ligand>
        <name>ATP</name>
        <dbReference type="ChEBI" id="CHEBI:30616"/>
    </ligand>
</feature>
<dbReference type="RefSeq" id="WP_084879893.1">
    <property type="nucleotide sequence ID" value="NZ_JAGGMY010000003.1"/>
</dbReference>
<dbReference type="PANTHER" id="PTHR13504">
    <property type="entry name" value="FIDO DOMAIN-CONTAINING PROTEIN DDB_G0283145"/>
    <property type="match status" value="1"/>
</dbReference>
<keyword evidence="1 2" id="KW-0067">ATP-binding</keyword>
<organism evidence="6 7">
    <name type="scientific">Pantoea cypripedii</name>
    <name type="common">Pectobacterium cypripedii</name>
    <name type="synonym">Erwinia cypripedii</name>
    <dbReference type="NCBI Taxonomy" id="55209"/>
    <lineage>
        <taxon>Bacteria</taxon>
        <taxon>Pseudomonadati</taxon>
        <taxon>Pseudomonadota</taxon>
        <taxon>Gammaproteobacteria</taxon>
        <taxon>Enterobacterales</taxon>
        <taxon>Erwiniaceae</taxon>
        <taxon>Pantoea</taxon>
    </lineage>
</organism>
<dbReference type="GO" id="GO:0042803">
    <property type="term" value="F:protein homodimerization activity"/>
    <property type="evidence" value="ECO:0007669"/>
    <property type="project" value="UniProtKB-UniRule"/>
</dbReference>
<dbReference type="InterPro" id="IPR036597">
    <property type="entry name" value="Fido-like_dom_sf"/>
</dbReference>
<feature type="active site" evidence="3">
    <location>
        <position position="216"/>
    </location>
</feature>
<keyword evidence="1" id="KW-0808">Transferase</keyword>
<feature type="binding site" evidence="2">
    <location>
        <position position="81"/>
    </location>
    <ligand>
        <name>ATP</name>
        <dbReference type="ChEBI" id="CHEBI:30616"/>
    </ligand>
</feature>
<dbReference type="InterPro" id="IPR040198">
    <property type="entry name" value="Fido_containing"/>
</dbReference>
<dbReference type="STRING" id="55209.HA50_26830"/>
<comment type="catalytic activity">
    <reaction evidence="1">
        <text>L-tyrosyl-[protein] + ATP = O-(5'-adenylyl)-L-tyrosyl-[protein] + diphosphate</text>
        <dbReference type="Rhea" id="RHEA:54288"/>
        <dbReference type="Rhea" id="RHEA-COMP:10136"/>
        <dbReference type="Rhea" id="RHEA-COMP:13846"/>
        <dbReference type="ChEBI" id="CHEBI:30616"/>
        <dbReference type="ChEBI" id="CHEBI:33019"/>
        <dbReference type="ChEBI" id="CHEBI:46858"/>
        <dbReference type="ChEBI" id="CHEBI:83624"/>
        <dbReference type="EC" id="2.7.7.108"/>
    </reaction>
</comment>
<comment type="catalytic activity">
    <reaction evidence="1">
        <text>L-threonyl-[protein] + ATP = 3-O-(5'-adenylyl)-L-threonyl-[protein] + diphosphate</text>
        <dbReference type="Rhea" id="RHEA:54292"/>
        <dbReference type="Rhea" id="RHEA-COMP:11060"/>
        <dbReference type="Rhea" id="RHEA-COMP:13847"/>
        <dbReference type="ChEBI" id="CHEBI:30013"/>
        <dbReference type="ChEBI" id="CHEBI:30616"/>
        <dbReference type="ChEBI" id="CHEBI:33019"/>
        <dbReference type="ChEBI" id="CHEBI:138113"/>
        <dbReference type="EC" id="2.7.7.108"/>
    </reaction>
</comment>
<evidence type="ECO:0000256" key="1">
    <source>
        <dbReference type="PIRNR" id="PIRNR038925"/>
    </source>
</evidence>
<evidence type="ECO:0000256" key="2">
    <source>
        <dbReference type="PIRSR" id="PIRSR038925-1"/>
    </source>
</evidence>